<organism evidence="3 4">
    <name type="scientific">Bondarzewia mesenterica</name>
    <dbReference type="NCBI Taxonomy" id="1095465"/>
    <lineage>
        <taxon>Eukaryota</taxon>
        <taxon>Fungi</taxon>
        <taxon>Dikarya</taxon>
        <taxon>Basidiomycota</taxon>
        <taxon>Agaricomycotina</taxon>
        <taxon>Agaricomycetes</taxon>
        <taxon>Russulales</taxon>
        <taxon>Bondarzewiaceae</taxon>
        <taxon>Bondarzewia</taxon>
    </lineage>
</organism>
<dbReference type="GO" id="GO:0004540">
    <property type="term" value="F:RNA nuclease activity"/>
    <property type="evidence" value="ECO:0007669"/>
    <property type="project" value="InterPro"/>
</dbReference>
<dbReference type="AlphaFoldDB" id="A0A4V3XBT2"/>
<dbReference type="SUPFAM" id="SSF50249">
    <property type="entry name" value="Nucleic acid-binding proteins"/>
    <property type="match status" value="1"/>
</dbReference>
<feature type="domain" description="RNB" evidence="2">
    <location>
        <begin position="2"/>
        <end position="36"/>
    </location>
</feature>
<dbReference type="OrthoDB" id="372421at2759"/>
<sequence>RNTALDQDAHKRATSVYLIQRIVPMLPLAPSEELCRHEDYQEVVWQDHWDSDLEKYEGGVDDYEQLDSDGSGESSATDIDSDVEDENPLE</sequence>
<proteinExistence type="predicted"/>
<evidence type="ECO:0000256" key="1">
    <source>
        <dbReference type="SAM" id="MobiDB-lite"/>
    </source>
</evidence>
<accession>A0A4V3XBT2</accession>
<feature type="compositionally biased region" description="Acidic residues" evidence="1">
    <location>
        <begin position="79"/>
        <end position="90"/>
    </location>
</feature>
<dbReference type="Pfam" id="PF00773">
    <property type="entry name" value="RNB"/>
    <property type="match status" value="1"/>
</dbReference>
<dbReference type="EMBL" id="SGPL01001422">
    <property type="protein sequence ID" value="THH03093.1"/>
    <property type="molecule type" value="Genomic_DNA"/>
</dbReference>
<evidence type="ECO:0000259" key="2">
    <source>
        <dbReference type="Pfam" id="PF00773"/>
    </source>
</evidence>
<dbReference type="InterPro" id="IPR012340">
    <property type="entry name" value="NA-bd_OB-fold"/>
</dbReference>
<protein>
    <recommendedName>
        <fullName evidence="2">RNB domain-containing protein</fullName>
    </recommendedName>
</protein>
<dbReference type="InterPro" id="IPR001900">
    <property type="entry name" value="RNase_II/R"/>
</dbReference>
<evidence type="ECO:0000313" key="4">
    <source>
        <dbReference type="Proteomes" id="UP000310158"/>
    </source>
</evidence>
<dbReference type="Proteomes" id="UP000310158">
    <property type="component" value="Unassembled WGS sequence"/>
</dbReference>
<dbReference type="GO" id="GO:0003723">
    <property type="term" value="F:RNA binding"/>
    <property type="evidence" value="ECO:0007669"/>
    <property type="project" value="InterPro"/>
</dbReference>
<name>A0A4V3XBT2_9AGAM</name>
<feature type="region of interest" description="Disordered" evidence="1">
    <location>
        <begin position="61"/>
        <end position="90"/>
    </location>
</feature>
<keyword evidence="4" id="KW-1185">Reference proteome</keyword>
<gene>
    <name evidence="3" type="ORF">EW146_g10510</name>
</gene>
<comment type="caution">
    <text evidence="3">The sequence shown here is derived from an EMBL/GenBank/DDBJ whole genome shotgun (WGS) entry which is preliminary data.</text>
</comment>
<feature type="non-terminal residue" evidence="3">
    <location>
        <position position="1"/>
    </location>
</feature>
<evidence type="ECO:0000313" key="3">
    <source>
        <dbReference type="EMBL" id="THH03093.1"/>
    </source>
</evidence>
<reference evidence="3 4" key="1">
    <citation type="submission" date="2019-02" db="EMBL/GenBank/DDBJ databases">
        <title>Genome sequencing of the rare red list fungi Bondarzewia mesenterica.</title>
        <authorList>
            <person name="Buettner E."/>
            <person name="Kellner H."/>
        </authorList>
    </citation>
    <scope>NUCLEOTIDE SEQUENCE [LARGE SCALE GENOMIC DNA]</scope>
    <source>
        <strain evidence="3 4">DSM 108281</strain>
    </source>
</reference>